<evidence type="ECO:0000256" key="6">
    <source>
        <dbReference type="ARBA" id="ARBA00022723"/>
    </source>
</evidence>
<keyword evidence="19" id="KW-1185">Reference proteome</keyword>
<dbReference type="Pfam" id="PF12826">
    <property type="entry name" value="HHH_2"/>
    <property type="match status" value="1"/>
</dbReference>
<dbReference type="FunCoup" id="A0A371R7Y0">
    <property type="interactions" value="417"/>
</dbReference>
<dbReference type="SUPFAM" id="SSF47781">
    <property type="entry name" value="RuvA domain 2-like"/>
    <property type="match status" value="1"/>
</dbReference>
<dbReference type="RefSeq" id="WP_116393272.1">
    <property type="nucleotide sequence ID" value="NZ_QUQO01000002.1"/>
</dbReference>
<keyword evidence="6 15" id="KW-0479">Metal-binding</keyword>
<comment type="caution">
    <text evidence="18">The sequence shown here is derived from an EMBL/GenBank/DDBJ whole genome shotgun (WGS) entry which is preliminary data.</text>
</comment>
<feature type="active site" description="N6-AMP-lysine intermediate" evidence="15">
    <location>
        <position position="128"/>
    </location>
</feature>
<gene>
    <name evidence="15 18" type="primary">ligA</name>
    <name evidence="18" type="ORF">DX908_14840</name>
</gene>
<dbReference type="Gene3D" id="3.30.470.30">
    <property type="entry name" value="DNA ligase/mRNA capping enzyme"/>
    <property type="match status" value="1"/>
</dbReference>
<dbReference type="PIRSF" id="PIRSF001604">
    <property type="entry name" value="LigA"/>
    <property type="match status" value="1"/>
</dbReference>
<evidence type="ECO:0000313" key="18">
    <source>
        <dbReference type="EMBL" id="RFB01556.1"/>
    </source>
</evidence>
<dbReference type="Gene3D" id="1.10.150.20">
    <property type="entry name" value="5' to 3' exonuclease, C-terminal subdomain"/>
    <property type="match status" value="2"/>
</dbReference>
<proteinExistence type="inferred from homology"/>
<evidence type="ECO:0000256" key="4">
    <source>
        <dbReference type="ARBA" id="ARBA00022598"/>
    </source>
</evidence>
<feature type="binding site" evidence="15">
    <location>
        <position position="184"/>
    </location>
    <ligand>
        <name>NAD(+)</name>
        <dbReference type="ChEBI" id="CHEBI:57540"/>
    </ligand>
</feature>
<dbReference type="CDD" id="cd00114">
    <property type="entry name" value="LIGANc"/>
    <property type="match status" value="1"/>
</dbReference>
<dbReference type="Proteomes" id="UP000264589">
    <property type="component" value="Unassembled WGS sequence"/>
</dbReference>
<keyword evidence="11 15" id="KW-0234">DNA repair</keyword>
<dbReference type="PANTHER" id="PTHR23389:SF9">
    <property type="entry name" value="DNA LIGASE"/>
    <property type="match status" value="1"/>
</dbReference>
<dbReference type="OrthoDB" id="9759736at2"/>
<dbReference type="SUPFAM" id="SSF50249">
    <property type="entry name" value="Nucleic acid-binding proteins"/>
    <property type="match status" value="1"/>
</dbReference>
<dbReference type="InterPro" id="IPR013840">
    <property type="entry name" value="DNAligase_N"/>
</dbReference>
<dbReference type="InterPro" id="IPR001357">
    <property type="entry name" value="BRCT_dom"/>
</dbReference>
<evidence type="ECO:0000313" key="19">
    <source>
        <dbReference type="Proteomes" id="UP000264589"/>
    </source>
</evidence>
<dbReference type="InterPro" id="IPR041663">
    <property type="entry name" value="DisA/LigA_HHH"/>
</dbReference>
<dbReference type="HAMAP" id="MF_01588">
    <property type="entry name" value="DNA_ligase_A"/>
    <property type="match status" value="1"/>
</dbReference>
<evidence type="ECO:0000256" key="3">
    <source>
        <dbReference type="ARBA" id="ARBA00013308"/>
    </source>
</evidence>
<feature type="binding site" evidence="15">
    <location>
        <position position="301"/>
    </location>
    <ligand>
        <name>NAD(+)</name>
        <dbReference type="ChEBI" id="CHEBI:57540"/>
    </ligand>
</feature>
<dbReference type="SUPFAM" id="SSF52113">
    <property type="entry name" value="BRCT domain"/>
    <property type="match status" value="1"/>
</dbReference>
<dbReference type="AlphaFoldDB" id="A0A371R7Y0"/>
<evidence type="ECO:0000256" key="12">
    <source>
        <dbReference type="ARBA" id="ARBA00023211"/>
    </source>
</evidence>
<evidence type="ECO:0000256" key="16">
    <source>
        <dbReference type="RuleBase" id="RU000618"/>
    </source>
</evidence>
<protein>
    <recommendedName>
        <fullName evidence="3 15">DNA ligase</fullName>
        <ecNumber evidence="2 15">6.5.1.2</ecNumber>
    </recommendedName>
    <alternativeName>
        <fullName evidence="15">Polydeoxyribonucleotide synthase [NAD(+)]</fullName>
    </alternativeName>
</protein>
<dbReference type="InterPro" id="IPR012340">
    <property type="entry name" value="NA-bd_OB-fold"/>
</dbReference>
<comment type="function">
    <text evidence="1 15">DNA ligase that catalyzes the formation of phosphodiester linkages between 5'-phosphoryl and 3'-hydroxyl groups in double-stranded DNA using NAD as a coenzyme and as the energy source for the reaction. It is essential for DNA replication and repair of damaged DNA.</text>
</comment>
<dbReference type="InterPro" id="IPR033136">
    <property type="entry name" value="DNA_ligase_CS"/>
</dbReference>
<comment type="caution">
    <text evidence="15">Lacks conserved residue(s) required for the propagation of feature annotation.</text>
</comment>
<dbReference type="Pfam" id="PF03120">
    <property type="entry name" value="OB_DNA_ligase"/>
    <property type="match status" value="1"/>
</dbReference>
<keyword evidence="7 15" id="KW-0227">DNA damage</keyword>
<evidence type="ECO:0000256" key="11">
    <source>
        <dbReference type="ARBA" id="ARBA00023204"/>
    </source>
</evidence>
<dbReference type="GO" id="GO:0046872">
    <property type="term" value="F:metal ion binding"/>
    <property type="evidence" value="ECO:0007669"/>
    <property type="project" value="UniProtKB-KW"/>
</dbReference>
<dbReference type="GO" id="GO:0006281">
    <property type="term" value="P:DNA repair"/>
    <property type="evidence" value="ECO:0007669"/>
    <property type="project" value="UniProtKB-KW"/>
</dbReference>
<dbReference type="PROSITE" id="PS50172">
    <property type="entry name" value="BRCT"/>
    <property type="match status" value="1"/>
</dbReference>
<keyword evidence="4 15" id="KW-0436">Ligase</keyword>
<dbReference type="GO" id="GO:0006260">
    <property type="term" value="P:DNA replication"/>
    <property type="evidence" value="ECO:0007669"/>
    <property type="project" value="UniProtKB-KW"/>
</dbReference>
<evidence type="ECO:0000256" key="1">
    <source>
        <dbReference type="ARBA" id="ARBA00004067"/>
    </source>
</evidence>
<keyword evidence="8 15" id="KW-0862">Zinc</keyword>
<feature type="binding site" evidence="15">
    <location>
        <position position="422"/>
    </location>
    <ligand>
        <name>Zn(2+)</name>
        <dbReference type="ChEBI" id="CHEBI:29105"/>
    </ligand>
</feature>
<evidence type="ECO:0000256" key="13">
    <source>
        <dbReference type="ARBA" id="ARBA00034005"/>
    </source>
</evidence>
<dbReference type="Gene3D" id="1.10.287.610">
    <property type="entry name" value="Helix hairpin bin"/>
    <property type="match status" value="1"/>
</dbReference>
<dbReference type="Gene3D" id="6.20.10.30">
    <property type="match status" value="1"/>
</dbReference>
<dbReference type="CDD" id="cd17748">
    <property type="entry name" value="BRCT_DNA_ligase_like"/>
    <property type="match status" value="1"/>
</dbReference>
<dbReference type="PANTHER" id="PTHR23389">
    <property type="entry name" value="CHROMOSOME TRANSMISSION FIDELITY FACTOR 18"/>
    <property type="match status" value="1"/>
</dbReference>
<dbReference type="NCBIfam" id="TIGR00575">
    <property type="entry name" value="dnlj"/>
    <property type="match status" value="1"/>
</dbReference>
<evidence type="ECO:0000256" key="8">
    <source>
        <dbReference type="ARBA" id="ARBA00022833"/>
    </source>
</evidence>
<evidence type="ECO:0000256" key="15">
    <source>
        <dbReference type="HAMAP-Rule" id="MF_01588"/>
    </source>
</evidence>
<dbReference type="EMBL" id="QUQO01000002">
    <property type="protein sequence ID" value="RFB01556.1"/>
    <property type="molecule type" value="Genomic_DNA"/>
</dbReference>
<dbReference type="InterPro" id="IPR013839">
    <property type="entry name" value="DNAligase_adenylation"/>
</dbReference>
<feature type="binding site" evidence="15">
    <location>
        <position position="325"/>
    </location>
    <ligand>
        <name>NAD(+)</name>
        <dbReference type="ChEBI" id="CHEBI:57540"/>
    </ligand>
</feature>
<comment type="catalytic activity">
    <reaction evidence="13 15 16">
        <text>NAD(+) + (deoxyribonucleotide)n-3'-hydroxyl + 5'-phospho-(deoxyribonucleotide)m = (deoxyribonucleotide)n+m + AMP + beta-nicotinamide D-nucleotide.</text>
        <dbReference type="EC" id="6.5.1.2"/>
    </reaction>
</comment>
<organism evidence="18 19">
    <name type="scientific">Parvularcula marina</name>
    <dbReference type="NCBI Taxonomy" id="2292771"/>
    <lineage>
        <taxon>Bacteria</taxon>
        <taxon>Pseudomonadati</taxon>
        <taxon>Pseudomonadota</taxon>
        <taxon>Alphaproteobacteria</taxon>
        <taxon>Parvularculales</taxon>
        <taxon>Parvularculaceae</taxon>
        <taxon>Parvularcula</taxon>
    </lineage>
</organism>
<dbReference type="NCBIfam" id="NF005932">
    <property type="entry name" value="PRK07956.1"/>
    <property type="match status" value="1"/>
</dbReference>
<dbReference type="Pfam" id="PF00533">
    <property type="entry name" value="BRCT"/>
    <property type="match status" value="1"/>
</dbReference>
<accession>A0A371R7Y0</accession>
<dbReference type="EC" id="6.5.1.2" evidence="2 15"/>
<feature type="domain" description="BRCT" evidence="17">
    <location>
        <begin position="643"/>
        <end position="716"/>
    </location>
</feature>
<dbReference type="SUPFAM" id="SSF56091">
    <property type="entry name" value="DNA ligase/mRNA capping enzyme, catalytic domain"/>
    <property type="match status" value="1"/>
</dbReference>
<dbReference type="InterPro" id="IPR004150">
    <property type="entry name" value="NAD_DNA_ligase_OB"/>
</dbReference>
<evidence type="ECO:0000256" key="7">
    <source>
        <dbReference type="ARBA" id="ARBA00022763"/>
    </source>
</evidence>
<feature type="binding site" evidence="15">
    <location>
        <position position="449"/>
    </location>
    <ligand>
        <name>Zn(2+)</name>
        <dbReference type="ChEBI" id="CHEBI:29105"/>
    </ligand>
</feature>
<dbReference type="GO" id="GO:0005829">
    <property type="term" value="C:cytosol"/>
    <property type="evidence" value="ECO:0007669"/>
    <property type="project" value="TreeGrafter"/>
</dbReference>
<feature type="binding site" evidence="15">
    <location>
        <begin position="43"/>
        <end position="47"/>
    </location>
    <ligand>
        <name>NAD(+)</name>
        <dbReference type="ChEBI" id="CHEBI:57540"/>
    </ligand>
</feature>
<reference evidence="18 19" key="1">
    <citation type="submission" date="2018-08" db="EMBL/GenBank/DDBJ databases">
        <title>Parvularcula sp. SM1705, isolated from surface water of the South Sea China.</title>
        <authorList>
            <person name="Sun L."/>
        </authorList>
    </citation>
    <scope>NUCLEOTIDE SEQUENCE [LARGE SCALE GENOMIC DNA]</scope>
    <source>
        <strain evidence="18 19">SM1705</strain>
    </source>
</reference>
<keyword evidence="9 15" id="KW-0460">Magnesium</keyword>
<feature type="binding site" evidence="15">
    <location>
        <position position="126"/>
    </location>
    <ligand>
        <name>NAD(+)</name>
        <dbReference type="ChEBI" id="CHEBI:57540"/>
    </ligand>
</feature>
<dbReference type="InterPro" id="IPR004149">
    <property type="entry name" value="Znf_DNAligase_C4"/>
</dbReference>
<dbReference type="InterPro" id="IPR001679">
    <property type="entry name" value="DNA_ligase"/>
</dbReference>
<dbReference type="SMART" id="SM00532">
    <property type="entry name" value="LIGANc"/>
    <property type="match status" value="1"/>
</dbReference>
<evidence type="ECO:0000256" key="2">
    <source>
        <dbReference type="ARBA" id="ARBA00012722"/>
    </source>
</evidence>
<dbReference type="Gene3D" id="3.40.50.10190">
    <property type="entry name" value="BRCT domain"/>
    <property type="match status" value="1"/>
</dbReference>
<evidence type="ECO:0000259" key="17">
    <source>
        <dbReference type="PROSITE" id="PS50172"/>
    </source>
</evidence>
<dbReference type="Pfam" id="PF01653">
    <property type="entry name" value="DNA_ligase_aden"/>
    <property type="match status" value="1"/>
</dbReference>
<dbReference type="FunFam" id="2.40.50.140:FF:000012">
    <property type="entry name" value="DNA ligase"/>
    <property type="match status" value="1"/>
</dbReference>
<feature type="binding site" evidence="15">
    <location>
        <position position="419"/>
    </location>
    <ligand>
        <name>Zn(2+)</name>
        <dbReference type="ChEBI" id="CHEBI:29105"/>
    </ligand>
</feature>
<evidence type="ECO:0000256" key="10">
    <source>
        <dbReference type="ARBA" id="ARBA00023027"/>
    </source>
</evidence>
<sequence>MTDRTPAEKLSEKDAGTEHARLAALIADADRAYYQDDDPSLTDAEYDAARQRLEAIEAVFPALKNAESPTQKVGAAPSGRFAKVTHARPMLSLDNAFSDEDVHEFVARIRRFLGLAEDEEVALTAEPKIDGLSASLRYEKGKFVLGATRGDGTVGEDITRNLATLDDIPKEIKGAPDVLEVRGEVYLGKEDFAEMNRRFELEGQKVFANPRNAAAGSLRQKDVEVTASRPLKFFAYAWGEVSGEGLAETQSGAVERLAEFGFSVNDLFVRTATVEEALAHYHAIEEQRAELDYDIDGVVYKVDRLDWQERLGFVSRAPRWAIAHKFSAEKAQTILERIDIQVGRTGALTPTARLHPVTVGGVVVSNATLHNADEIERLDAREGDTVIIQRAGDVIPQVLEVVKAKRPKGAKPYQFPETCPVCGSDAVRELNEKTGERDVVTRCTGGLICPAQLVERLKHFVSRRAMDIDGLGARQIEDFFGRRMIRSPADIFTLEQRYLDDEFDVPGTSDLQSYKRLAPTKTQPARWTNEVTNRKSLDNLFASIRAARTRRLDRLIFALGIRHVGEITARLLASRYESLEAFEAAGQALAAGNEEVKAELLSIDGVGETVTDALAEFFHEPKNVTALTALAKEVDPEPMPKAASDSPVSGKTVVFTGTLEKMTRDEAKAKAASLGAKVSGSISGKTDYLVAGAKAGSKLKKAAEHGVNVLTEDEWLTLVSG</sequence>
<evidence type="ECO:0000256" key="5">
    <source>
        <dbReference type="ARBA" id="ARBA00022705"/>
    </source>
</evidence>
<feature type="binding site" evidence="15">
    <location>
        <begin position="92"/>
        <end position="93"/>
    </location>
    <ligand>
        <name>NAD(+)</name>
        <dbReference type="ChEBI" id="CHEBI:57540"/>
    </ligand>
</feature>
<dbReference type="Gene3D" id="2.40.50.140">
    <property type="entry name" value="Nucleic acid-binding proteins"/>
    <property type="match status" value="1"/>
</dbReference>
<name>A0A371R7Y0_9PROT</name>
<dbReference type="InterPro" id="IPR010994">
    <property type="entry name" value="RuvA_2-like"/>
</dbReference>
<evidence type="ECO:0000256" key="14">
    <source>
        <dbReference type="ARBA" id="ARBA00060881"/>
    </source>
</evidence>
<comment type="similarity">
    <text evidence="14 15">Belongs to the NAD-dependent DNA ligase family. LigA subfamily.</text>
</comment>
<evidence type="ECO:0000256" key="9">
    <source>
        <dbReference type="ARBA" id="ARBA00022842"/>
    </source>
</evidence>
<dbReference type="InParanoid" id="A0A371R7Y0"/>
<dbReference type="PROSITE" id="PS01055">
    <property type="entry name" value="DNA_LIGASE_N1"/>
    <property type="match status" value="1"/>
</dbReference>
<keyword evidence="10 15" id="KW-0520">NAD</keyword>
<dbReference type="Pfam" id="PF03119">
    <property type="entry name" value="DNA_ligase_ZBD"/>
    <property type="match status" value="1"/>
</dbReference>
<dbReference type="SMART" id="SM00292">
    <property type="entry name" value="BRCT"/>
    <property type="match status" value="1"/>
</dbReference>
<dbReference type="FunFam" id="3.30.470.30:FF:000001">
    <property type="entry name" value="DNA ligase"/>
    <property type="match status" value="1"/>
</dbReference>
<keyword evidence="5 15" id="KW-0235">DNA replication</keyword>
<dbReference type="GO" id="GO:0003911">
    <property type="term" value="F:DNA ligase (NAD+) activity"/>
    <property type="evidence" value="ECO:0007669"/>
    <property type="project" value="UniProtKB-UniRule"/>
</dbReference>
<feature type="binding site" evidence="15">
    <location>
        <position position="149"/>
    </location>
    <ligand>
        <name>NAD(+)</name>
        <dbReference type="ChEBI" id="CHEBI:57540"/>
    </ligand>
</feature>
<dbReference type="PROSITE" id="PS01056">
    <property type="entry name" value="DNA_LIGASE_N2"/>
    <property type="match status" value="1"/>
</dbReference>
<comment type="cofactor">
    <cofactor evidence="15">
        <name>Mg(2+)</name>
        <dbReference type="ChEBI" id="CHEBI:18420"/>
    </cofactor>
    <cofactor evidence="15">
        <name>Mn(2+)</name>
        <dbReference type="ChEBI" id="CHEBI:29035"/>
    </cofactor>
</comment>
<dbReference type="InterPro" id="IPR036420">
    <property type="entry name" value="BRCT_dom_sf"/>
</dbReference>
<keyword evidence="12 15" id="KW-0464">Manganese</keyword>
<dbReference type="InterPro" id="IPR018239">
    <property type="entry name" value="DNA_ligase_AS"/>
</dbReference>